<dbReference type="Pfam" id="PF13578">
    <property type="entry name" value="Methyltransf_24"/>
    <property type="match status" value="1"/>
</dbReference>
<dbReference type="Proteomes" id="UP000591058">
    <property type="component" value="Unassembled WGS sequence"/>
</dbReference>
<dbReference type="Pfam" id="PF08241">
    <property type="entry name" value="Methyltransf_11"/>
    <property type="match status" value="1"/>
</dbReference>
<dbReference type="Gene3D" id="3.40.50.150">
    <property type="entry name" value="Vaccinia Virus protein VP39"/>
    <property type="match status" value="2"/>
</dbReference>
<dbReference type="PANTHER" id="PTHR44068:SF11">
    <property type="entry name" value="GERANYL DIPHOSPHATE 2-C-METHYLTRANSFERASE"/>
    <property type="match status" value="1"/>
</dbReference>
<dbReference type="InterPro" id="IPR050447">
    <property type="entry name" value="Erg6_SMT_methyltransf"/>
</dbReference>
<organism evidence="3 4">
    <name type="scientific">Methanobacterium subterraneum</name>
    <dbReference type="NCBI Taxonomy" id="59277"/>
    <lineage>
        <taxon>Archaea</taxon>
        <taxon>Methanobacteriati</taxon>
        <taxon>Methanobacteriota</taxon>
        <taxon>Methanomada group</taxon>
        <taxon>Methanobacteria</taxon>
        <taxon>Methanobacteriales</taxon>
        <taxon>Methanobacteriaceae</taxon>
        <taxon>Methanobacterium</taxon>
    </lineage>
</organism>
<keyword evidence="3" id="KW-0489">Methyltransferase</keyword>
<keyword evidence="1 3" id="KW-0808">Transferase</keyword>
<feature type="domain" description="Methyltransferase type 11" evidence="2">
    <location>
        <begin position="282"/>
        <end position="371"/>
    </location>
</feature>
<dbReference type="AlphaFoldDB" id="A0A7K4DJ58"/>
<dbReference type="InterPro" id="IPR013216">
    <property type="entry name" value="Methyltransf_11"/>
</dbReference>
<protein>
    <submittedName>
        <fullName evidence="3">Methyltransferase domain-containing protein</fullName>
    </submittedName>
</protein>
<dbReference type="InterPro" id="IPR029063">
    <property type="entry name" value="SAM-dependent_MTases_sf"/>
</dbReference>
<evidence type="ECO:0000313" key="4">
    <source>
        <dbReference type="Proteomes" id="UP000591058"/>
    </source>
</evidence>
<sequence>MDLEQVYAVVDSISEMDLDKATEMTSFIKSKKLKNILELRFSYGASSCYIASSLDEMKNGHLTTIVLELARNKQPNIESVLKKLGLFSYVTIYHEPTSYNWRLMKLIERNSAPTFDLCYINGVHDWFNDGFAFFLVDKLLVPGGWIIFDDINLTFNKSPSFKNSEKVQKMPFDERNTAHVRKIYELLVKTHPSYHNFVEKGNWVYAQKNDGISSQILELKKIFRKDELIENYDNNSIKGESELHYWLKTKENEGNLSNDHYEYFYTTFFGLDKDYFNGKKILDIGCGPRGSLEWADMAKERIGLDPLADDYVELGTDKHNMNYVSSGSEHIPFFDNYFDVVCSFNSLDHVDNLEKSISEIKRVLKVGGLFLLLTDVNHEPTECEPISFSFNITEKFKPFKVLDERHYEKSENGLYQSIHVNVPYDHDNAEKRYGILAVKFKKVY</sequence>
<comment type="caution">
    <text evidence="3">The sequence shown here is derived from an EMBL/GenBank/DDBJ whole genome shotgun (WGS) entry which is preliminary data.</text>
</comment>
<dbReference type="EMBL" id="JABBYL010000006">
    <property type="protein sequence ID" value="NMO08463.1"/>
    <property type="molecule type" value="Genomic_DNA"/>
</dbReference>
<evidence type="ECO:0000313" key="3">
    <source>
        <dbReference type="EMBL" id="NMO08463.1"/>
    </source>
</evidence>
<evidence type="ECO:0000259" key="2">
    <source>
        <dbReference type="Pfam" id="PF08241"/>
    </source>
</evidence>
<gene>
    <name evidence="3" type="ORF">HG719_01265</name>
</gene>
<dbReference type="RefSeq" id="WP_169032568.1">
    <property type="nucleotide sequence ID" value="NZ_JABBYL010000006.1"/>
</dbReference>
<dbReference type="CDD" id="cd02440">
    <property type="entry name" value="AdoMet_MTases"/>
    <property type="match status" value="1"/>
</dbReference>
<dbReference type="GO" id="GO:0032259">
    <property type="term" value="P:methylation"/>
    <property type="evidence" value="ECO:0007669"/>
    <property type="project" value="UniProtKB-KW"/>
</dbReference>
<dbReference type="PANTHER" id="PTHR44068">
    <property type="entry name" value="ZGC:194242"/>
    <property type="match status" value="1"/>
</dbReference>
<dbReference type="GO" id="GO:0008757">
    <property type="term" value="F:S-adenosylmethionine-dependent methyltransferase activity"/>
    <property type="evidence" value="ECO:0007669"/>
    <property type="project" value="InterPro"/>
</dbReference>
<reference evidence="3 4" key="1">
    <citation type="submission" date="2020-04" db="EMBL/GenBank/DDBJ databases">
        <title>Draft genome of Methanobacterium subterraneum isolated from animal feces.</title>
        <authorList>
            <person name="Ouboter H.T."/>
            <person name="Berger S."/>
            <person name="Gungor E."/>
            <person name="Jetten M.S.M."/>
            <person name="Welte C.U."/>
        </authorList>
    </citation>
    <scope>NUCLEOTIDE SEQUENCE [LARGE SCALE GENOMIC DNA]</scope>
    <source>
        <strain evidence="3">HO_2020</strain>
    </source>
</reference>
<name>A0A7K4DJ58_9EURY</name>
<proteinExistence type="predicted"/>
<accession>A0A7K4DJ58</accession>
<evidence type="ECO:0000256" key="1">
    <source>
        <dbReference type="ARBA" id="ARBA00022679"/>
    </source>
</evidence>
<dbReference type="SUPFAM" id="SSF53335">
    <property type="entry name" value="S-adenosyl-L-methionine-dependent methyltransferases"/>
    <property type="match status" value="2"/>
</dbReference>